<dbReference type="Gene3D" id="2.130.10.10">
    <property type="entry name" value="YVTN repeat-like/Quinoprotein amine dehydrogenase"/>
    <property type="match status" value="1"/>
</dbReference>
<dbReference type="Pfam" id="PF07433">
    <property type="entry name" value="DUF1513"/>
    <property type="match status" value="1"/>
</dbReference>
<dbReference type="RefSeq" id="WP_066809517.1">
    <property type="nucleotide sequence ID" value="NZ_CP012661.1"/>
</dbReference>
<dbReference type="Proteomes" id="UP000076128">
    <property type="component" value="Chromosome"/>
</dbReference>
<protein>
    <recommendedName>
        <fullName evidence="4">DUF1513 domain-containing protein</fullName>
    </recommendedName>
</protein>
<evidence type="ECO:0000313" key="2">
    <source>
        <dbReference type="EMBL" id="AMY67816.1"/>
    </source>
</evidence>
<dbReference type="AlphaFoldDB" id="A0A159YZ46"/>
<dbReference type="InterPro" id="IPR011044">
    <property type="entry name" value="Quino_amine_DH_bsu"/>
</dbReference>
<proteinExistence type="predicted"/>
<dbReference type="InterPro" id="IPR006311">
    <property type="entry name" value="TAT_signal"/>
</dbReference>
<feature type="signal peptide" evidence="1">
    <location>
        <begin position="1"/>
        <end position="23"/>
    </location>
</feature>
<dbReference type="InterPro" id="IPR015943">
    <property type="entry name" value="WD40/YVTN_repeat-like_dom_sf"/>
</dbReference>
<keyword evidence="1" id="KW-0732">Signal</keyword>
<dbReference type="SUPFAM" id="SSF50969">
    <property type="entry name" value="YVTN repeat-like/Quinoprotein amine dehydrogenase"/>
    <property type="match status" value="1"/>
</dbReference>
<dbReference type="KEGG" id="daa:AKL17_0556"/>
<dbReference type="PIRSF" id="PIRSF028101">
    <property type="entry name" value="UCP028101"/>
    <property type="match status" value="1"/>
</dbReference>
<evidence type="ECO:0000256" key="1">
    <source>
        <dbReference type="SAM" id="SignalP"/>
    </source>
</evidence>
<dbReference type="OrthoDB" id="5624218at2"/>
<dbReference type="PROSITE" id="PS51318">
    <property type="entry name" value="TAT"/>
    <property type="match status" value="1"/>
</dbReference>
<evidence type="ECO:0008006" key="4">
    <source>
        <dbReference type="Google" id="ProtNLM"/>
    </source>
</evidence>
<feature type="chain" id="PRO_5007812045" description="DUF1513 domain-containing protein" evidence="1">
    <location>
        <begin position="24"/>
        <end position="359"/>
    </location>
</feature>
<dbReference type="EMBL" id="CP012661">
    <property type="protein sequence ID" value="AMY67816.1"/>
    <property type="molecule type" value="Genomic_DNA"/>
</dbReference>
<reference evidence="2 3" key="1">
    <citation type="submission" date="2015-09" db="EMBL/GenBank/DDBJ databases">
        <title>Complete genome sequence of Defluviimonas alba cai42t isolated from an oilfield in Xinjiang.</title>
        <authorList>
            <person name="Geng S."/>
            <person name="Pan X."/>
            <person name="Wu X."/>
        </authorList>
    </citation>
    <scope>NUCLEOTIDE SEQUENCE [LARGE SCALE GENOMIC DNA]</scope>
    <source>
        <strain evidence="3">cai42</strain>
    </source>
</reference>
<evidence type="ECO:0000313" key="3">
    <source>
        <dbReference type="Proteomes" id="UP000076128"/>
    </source>
</evidence>
<keyword evidence="3" id="KW-1185">Reference proteome</keyword>
<gene>
    <name evidence="2" type="ORF">AKL17_0556</name>
</gene>
<name>A0A159YZ46_9RHOB</name>
<accession>A0A159YZ46</accession>
<dbReference type="PATRIC" id="fig|1335048.3.peg.577"/>
<organism evidence="2 3">
    <name type="scientific">Frigidibacter mobilis</name>
    <dbReference type="NCBI Taxonomy" id="1335048"/>
    <lineage>
        <taxon>Bacteria</taxon>
        <taxon>Pseudomonadati</taxon>
        <taxon>Pseudomonadota</taxon>
        <taxon>Alphaproteobacteria</taxon>
        <taxon>Rhodobacterales</taxon>
        <taxon>Paracoccaceae</taxon>
        <taxon>Frigidibacter</taxon>
    </lineage>
</organism>
<dbReference type="STRING" id="1335048.AKL17_0556"/>
<dbReference type="InterPro" id="IPR008311">
    <property type="entry name" value="UCP028101"/>
</dbReference>
<sequence>MTTRRGFLASLLAASTVPKLGWAAAGDPAFLAAARDANGSFALYGVGADGADRFRIPLPDRGHAGAVHPAEPLAVAFARRPGTFAVVLDCVTGETLARLQSPEGRHFMGHGSFSPDGALLYTAENDFVTTRGKIGLWSRADGWRRIGELESHGIGPHDVQFLPGGQVMAVANGGIETNPAKGREKLNLPVMRPNLSYLSLEGELLEQVELPADWHRNSIRHLAIGPDGMVAFAMQWEDEPETAPPLLGLHRMGQEPVLAYAGEAEHRLMKGYVGSVAISRDGTQVAVSCPRGGRVVVFDTSGALLQVVPRADVCGLAPMGAGFVLTDGVGGLLHLEGGQLTPLGARARAWDNHAVALRA</sequence>